<evidence type="ECO:0000256" key="6">
    <source>
        <dbReference type="ARBA" id="ARBA00022490"/>
    </source>
</evidence>
<dbReference type="FunFam" id="1.10.8.1220:FF:000001">
    <property type="entry name" value="Dynein axonemal heavy chain 5"/>
    <property type="match status" value="1"/>
</dbReference>
<keyword evidence="25" id="KW-1185">Reference proteome</keyword>
<dbReference type="Pfam" id="PF17857">
    <property type="entry name" value="AAA_lid_1"/>
    <property type="match status" value="1"/>
</dbReference>
<dbReference type="Gene3D" id="1.10.287.2620">
    <property type="match status" value="1"/>
</dbReference>
<evidence type="ECO:0000256" key="21">
    <source>
        <dbReference type="ARBA" id="ARBA00077719"/>
    </source>
</evidence>
<dbReference type="Gene3D" id="1.10.8.720">
    <property type="entry name" value="Region D6 of dynein motor"/>
    <property type="match status" value="1"/>
</dbReference>
<dbReference type="InterPro" id="IPR042219">
    <property type="entry name" value="AAA_lid_11_sf"/>
</dbReference>
<evidence type="ECO:0000313" key="25">
    <source>
        <dbReference type="Proteomes" id="UP000070544"/>
    </source>
</evidence>
<evidence type="ECO:0000256" key="12">
    <source>
        <dbReference type="ARBA" id="ARBA00023017"/>
    </source>
</evidence>
<dbReference type="Gene3D" id="1.10.472.130">
    <property type="match status" value="1"/>
</dbReference>
<dbReference type="Gene3D" id="3.10.490.20">
    <property type="match status" value="1"/>
</dbReference>
<keyword evidence="17" id="KW-0966">Cell projection</keyword>
<dbReference type="InterPro" id="IPR056759">
    <property type="entry name" value="DYH2-5-8_CC"/>
</dbReference>
<dbReference type="EMBL" id="KQ965739">
    <property type="protein sequence ID" value="KXS19215.1"/>
    <property type="molecule type" value="Genomic_DNA"/>
</dbReference>
<dbReference type="GO" id="GO:0045505">
    <property type="term" value="F:dynein intermediate chain binding"/>
    <property type="evidence" value="ECO:0007669"/>
    <property type="project" value="InterPro"/>
</dbReference>
<dbReference type="FunFam" id="1.10.8.710:FF:000001">
    <property type="entry name" value="Dynein axonemal heavy chain 2"/>
    <property type="match status" value="1"/>
</dbReference>
<dbReference type="InterPro" id="IPR041589">
    <property type="entry name" value="DNAH3_AAA_lid_1"/>
</dbReference>
<dbReference type="GO" id="GO:0060294">
    <property type="term" value="P:cilium movement involved in cell motility"/>
    <property type="evidence" value="ECO:0007669"/>
    <property type="project" value="UniProtKB-ARBA"/>
</dbReference>
<evidence type="ECO:0000256" key="8">
    <source>
        <dbReference type="ARBA" id="ARBA00022737"/>
    </source>
</evidence>
<gene>
    <name evidence="24" type="ORF">M427DRAFT_507867</name>
</gene>
<reference evidence="24 25" key="1">
    <citation type="journal article" date="2015" name="Genome Biol. Evol.">
        <title>Phylogenomic analyses indicate that early fungi evolved digesting cell walls of algal ancestors of land plants.</title>
        <authorList>
            <person name="Chang Y."/>
            <person name="Wang S."/>
            <person name="Sekimoto S."/>
            <person name="Aerts A.L."/>
            <person name="Choi C."/>
            <person name="Clum A."/>
            <person name="LaButti K.M."/>
            <person name="Lindquist E.A."/>
            <person name="Yee Ngan C."/>
            <person name="Ohm R.A."/>
            <person name="Salamov A.A."/>
            <person name="Grigoriev I.V."/>
            <person name="Spatafora J.W."/>
            <person name="Berbee M.L."/>
        </authorList>
    </citation>
    <scope>NUCLEOTIDE SEQUENCE [LARGE SCALE GENOMIC DNA]</scope>
    <source>
        <strain evidence="24 25">JEL478</strain>
    </source>
</reference>
<dbReference type="InterPro" id="IPR024317">
    <property type="entry name" value="Dynein_heavy_chain_D4_dom"/>
</dbReference>
<dbReference type="FunFam" id="3.40.50.300:FF:000049">
    <property type="entry name" value="Dynein, axonemal, heavy chain 5"/>
    <property type="match status" value="1"/>
</dbReference>
<dbReference type="STRING" id="1344416.A0A139ARW2"/>
<dbReference type="Proteomes" id="UP000070544">
    <property type="component" value="Unassembled WGS sequence"/>
</dbReference>
<dbReference type="FunFam" id="1.20.58.1120:FF:000001">
    <property type="entry name" value="dynein heavy chain 2, axonemal"/>
    <property type="match status" value="1"/>
</dbReference>
<dbReference type="GO" id="GO:0005874">
    <property type="term" value="C:microtubule"/>
    <property type="evidence" value="ECO:0007669"/>
    <property type="project" value="UniProtKB-KW"/>
</dbReference>
<keyword evidence="8" id="KW-0677">Repeat</keyword>
<evidence type="ECO:0000313" key="24">
    <source>
        <dbReference type="EMBL" id="KXS19215.1"/>
    </source>
</evidence>
<dbReference type="InterPro" id="IPR024743">
    <property type="entry name" value="Dynein_HC_stalk"/>
</dbReference>
<dbReference type="InterPro" id="IPR042222">
    <property type="entry name" value="Dynein_2_N"/>
</dbReference>
<dbReference type="FunFam" id="3.20.180.20:FF:000001">
    <property type="entry name" value="Dynein axonemal heavy chain 5"/>
    <property type="match status" value="1"/>
</dbReference>
<dbReference type="Gene3D" id="1.20.58.1120">
    <property type="match status" value="1"/>
</dbReference>
<dbReference type="GO" id="GO:0008017">
    <property type="term" value="F:microtubule binding"/>
    <property type="evidence" value="ECO:0007669"/>
    <property type="project" value="UniProtKB-ARBA"/>
</dbReference>
<dbReference type="Gene3D" id="3.20.180.20">
    <property type="entry name" value="Dynein heavy chain, N-terminal domain 2"/>
    <property type="match status" value="1"/>
</dbReference>
<evidence type="ECO:0000256" key="7">
    <source>
        <dbReference type="ARBA" id="ARBA00022701"/>
    </source>
</evidence>
<dbReference type="Pfam" id="PF12781">
    <property type="entry name" value="AAA_9"/>
    <property type="match status" value="1"/>
</dbReference>
<dbReference type="Pfam" id="PF12774">
    <property type="entry name" value="AAA_6"/>
    <property type="match status" value="1"/>
</dbReference>
<feature type="domain" description="AAA+ ATPase" evidence="23">
    <location>
        <begin position="1818"/>
        <end position="1954"/>
    </location>
</feature>
<evidence type="ECO:0000256" key="17">
    <source>
        <dbReference type="ARBA" id="ARBA00023273"/>
    </source>
</evidence>
<dbReference type="InterPro" id="IPR004273">
    <property type="entry name" value="Dynein_heavy_D6_P-loop"/>
</dbReference>
<dbReference type="GO" id="GO:0036156">
    <property type="term" value="C:inner dynein arm"/>
    <property type="evidence" value="ECO:0007669"/>
    <property type="project" value="UniProtKB-ARBA"/>
</dbReference>
<dbReference type="FunFam" id="3.10.490.20:FF:000009">
    <property type="entry name" value="Dynein heavy chain 4"/>
    <property type="match status" value="1"/>
</dbReference>
<dbReference type="Gene3D" id="1.20.140.100">
    <property type="entry name" value="Dynein heavy chain, N-terminal domain 2"/>
    <property type="match status" value="1"/>
</dbReference>
<evidence type="ECO:0000256" key="5">
    <source>
        <dbReference type="ARBA" id="ARBA00022197"/>
    </source>
</evidence>
<feature type="coiled-coil region" evidence="22">
    <location>
        <begin position="3041"/>
        <end position="3068"/>
    </location>
</feature>
<evidence type="ECO:0000256" key="20">
    <source>
        <dbReference type="ARBA" id="ARBA00063032"/>
    </source>
</evidence>
<comment type="subunit">
    <text evidence="4">Consists of at least two heavy chains and a number of intermediate and light chains.</text>
</comment>
<sequence>MISEDNVGTTQEVKSTESNLLERFASLVSLPRFHGKLWTKRHEDGVRIFLSGNGPSRLLFFFDGKSDELQMSTQLPVSPVAALMYFVRDSTDEAVRLSTFDARVQYGTISGRTIENMLRLMQGIYVPLFLENQGWPNTVQKEFAGQLHKFMALLTDTTYQMAGRTVLYVPQEDLTDVNMASKSREVCQRLESLIIHWTKQIKEVVSQHSSETLESGGPLDELEFWGRRCDDLCGISSQLTRSEVLRIIEALEVSKSSYLEQFTRLSNVIQEHTLQAVDNLKYLSILKEPCNELAKADPAQILGIVPSVLKCVRFIWTHSRFYNTKDKLTGLMRKVSNEIIRRCSQKISLHEIFHGDVSISVSCLLDSIQCGEGWKVQYKEFASHLTKHTSQTWELDQSSIFAQVDAFVQRCRDLIEVCEGQIQFARKLNGRESTPIPPFGGTQGPEISKGLQDIQVAFEKQIAKLWTVQEQILDVKATGWHDDYNNFKQGIKDLEVAMQNVIMGAFERSNGLEASIELLETFQHLSKKDAIKRTIEKKANDIYSALAIELSNVKAEFEVHKKEPRIYRLHADFAGSGVWAKALSKRIQLPMQALQNAYYLPRSPLYEDLKAQYDIIISAIDDYVNKNHNEWVAVVPANLAQRLENVLLARQADGCIDMKFDVDLLKLLGEVSTWHKLKHDAPFHVQEILSKKEELRILREHVLLVVRDYNNVVVSLSQEEHHLFKERMRFLDRKINPGLMSLTWSSKGIADYFVKDCLRHSHDVQKVVRDFAESNMRVHKNCKVMSETLLWHMESKHIYDLEEFERNQLEHCMRAKEKLKGAHADICQTLEVAFEGFKNDGKDVQLQWNSYVEKIDGWVEDALRVSVHRSLSELAKALNGESKGHEGISDVQPLFKVNVVLDQQKVDFSPSLQDLDETVTKVAQEMVSSISVVPCLAPGKQIQGKNYDTISNEDETLKIFVTIQNGMAANAARCQTYLRNWDTYREIWEINKDAFIRRYAKLKPTLSTFDADISRYNEVANNTQKEETLTNINFVRLDCSPLKHALVSHCMSWQSKLTGLLNASAFSDLKAIHEMFDQTSTKLKIVPKNLDSLSESITLVGQIQNDLKTIEGQFGPINEQYQILEKYEVQIKEEEKTLLQSLVPSWETFKQTVASADSTLQNCKAKFKNDLIVSVDEFNRLVGTMKEDFKSEGPYSHAFGVENAMHTIQSFKQRIQDLAVKERNLRRGLTVFKIEQNPSKDIEMIGDELELLQQIWQIAKEWEESWSLWKNLPMQKLDSSELTESIQKYNKRLSRFSRDTGARDWEICNSLREHFLLGQRLLPVIGDLKNPALRPRHWNHLGDQLGKPIFPDQADFTLDKMIDVGLDQYAEAISQLSSGASRELAIEQDLNSVKEVWGTLEFDIVAKSGDKQAYKLRSTESIFEVLEDNQMVLSSMKSSKYFTAFEQEVQHWETLLSQIVETVELLLQVQKQWTYLESIFCGSEDIRKQLPSESATFDAINTTWKNIMNKIASEKVVLLICQQQDLIPTLTALIEKLEGIQKSLDSYLETKRQAFPRFYFLSNDDLLEVLGQGRDPNAIQGHLRKCFDNLVRLDLTQLPDQPFHFYAKGMFSAEGEYVPFQKSVSIEGPVEEWLRDVEKTMKTNLRDLLLGCNLNSKKTKRDKWLKDWPGQMLITSSLINWTSDCTKSLLEAEGGDVKAMKNLKKVQISALKKLVELVKAPLTAVEHKKLTALITMEVHSRDVIEKLYKAGCSSSLAFEWISQMRFYWDKDEDDCFIRQINTNFRYGYEYLGNSGRLVITPLTDRCYMTLTTALHLHRGGSPQGPAGTGKTETVKDLGKALGTYVIVQNCSEGLDYKSMGRMFSGLAQTGAWGCFDEFNRIDIEVLSVVALQISCVLRAISSKAKTFVLDGQEIPLNPACGIFITMNPGYAGRVELPDNLKSLFRPVSMMVPDSVLIAENMLFAQGFTNCKVLAKKVESLFRLSVQQLSKQDHYDFGLRGLTATLRTAGTNKKFEPTLPDDIIVFWSLKDMNLPKLTARDVPLFLAILGDLFPGIEHTGASHSDLKEAIFEELKITNLQVVESQVTKMIQLYETKTMRHGVMIVGATGSGKSTVWKTLQSAMQSLSKSQPGLFQNVKAYPLNAKSLSLAELFGEFNLSTSEWTDGVLSSIMRMVCSDEKQDQKWIMLDGPVDTLWIESMNSVLDDNKVLTLINGERITLKSEVSLLFEVENLSAASPATVSRCGMIYLDYQDLGWKPYFNTWIKRRNDGATSAVLDKLVEKYVAPTLKFCQNIQNEHMSVPEVNLIQSFCSLFDALANVENGVDPLDQDYHYKMVELWFLFSIIWAFGGNLSYQSRQKFDMFLREIEGQFPSKDTVFEYTVDKKTRSWGSWEERIPSSWKYTPAVPFYKLFVPTIDTSRNAFVVSALIENNQQVLLVGEGGSGKSSLINSVLQGLSEKKRSIGLSMSSNTTSSYFQGIIEGYLEKRSKNSYTPIGGKPLVLFIDDLNMPNKDQFGTQAPLELLRHWMDYKFWYDRQKQTTRIVNDILPVAAMGLPGGGQNSISMRLQSRFFVLHICPPNEVSLSRIFGSMIGQKLQDFDETVKPLGVTMTSATIDTFSYVTSQFLPTPAKAHYTFNLRDVSRVFQGLMRANKEYFDSATSLTKLWLHEVMRVFGDRLSTQLDNEAFNLAIKEKINQHFGTSLPDLLSGGQLPRFGDFLSSDSSTIVYEEIASAPKLKSFMEMKLQDYNMEPGYIPLDLVLFQDAIDHILRSSRVLRLPAGNMMLLGVGGSGRQSLCRLAAYILGMQTFQIKISKHYQLTDFREDIKQLFRVAGIEGRQVVFICPDSQINQDSFWEDISNILSSGQIPNLFLADEIPELKQAFLATLKDKESKVTEASVNVGWFEQFIDRSRLNMHVALCISPIGDDFRSRLRKFPTLANCTTIDYFGPWPKEALVEVATKYLDGIDLGPESFRSGVVQSFGMIHTSVMNMAVKMQLEVKRQCYVVPTNYLELVTGYRQLLKQKSIELGNAKQKLQNGLQKLDETQVNVKSMSNDLEIARKQVAQYQKQCEDYLVVIVQQKREADEQAKQVLAKTEKLMVEEEEVRGVAQAAQADLDLAMPALNAALLALEAINKKDLQEIKSYGKPPPLVEKVLEAVMILKKSEPTWDEAKRQLGNPYFIKQLVNFDKDNISDKILKKISSYCADESFIPDVVGKVSGAAKSLCLWVRAMESYGQIFRQVAPKKEKLRVAQETLEKKQKTLGEAKAKLQEVQDKLSELQNLYEEKVGLKEKLRSDSEIMALKLSRAESLLSGLSGERDRWEKSISVYEKQIQHLFGDCIIASAVLSYSGPFSVNYRANLLNSVWIPYIKAAEIPLSAEFTVDKLLGKATEVQDWVVQGLPTDQFSIENAMIVTRGRRWPLMIDPQGQANNWIRQKEKSRDVKVIDTRQADILRTLETSIQFGVPVLIQGLGEQIDPMLNPILNKAITKQGGRLLIKLGEKEVEYNPEFQLYLTTPISNPQYTPEIFAKAAVINFAVSERGLEDQLLGIVIKRERPELEDQKTKLVSSVAASKHKLDELEDQILFLLSTAQGSLLDDEKLVQKLQTSKTTSDEVTKKLSISEQTAKTIDTARDAYRPCAQRASILYFVLVDMASIDNMYQFSIDWYVDMFERSINKSKKSEDILERLKSLNDYHTYSIYRNASRSLFQTHRFLLSFQLTIKILESVGKLDRAEYDFFLIGGQVLDRETQVSNPCKEWLSDSCWDNITELEKLPTFTALASSFEQSEREWQTWFNSAAPESSPLPGEWESKLSDAQKMLIVRSLRADRVLLCAHKFVSTNIGSEFAESPQLDYDEVLLDSDPTTPLIFVLSPGVDPTIVLQQLADKYGKNGKFHHTSLGQGQAPKAAQMIEQGIRDGNWVFLANCHLSISWMPGLEKIVESLKTQNVHPDFRLWLSSSPHPKFPISILKNSLKITTEPPHGLKANILRLFSNLEEDHFSECTNPTIYAKLFCALGYFHSLLLERKKFQTLGWNVPYSFTDSDFDVSRDLVLLLLNDYKDIPWDALRYLIAEANYGGRVTDEWDRRVLRAYINTLFSHEAVTQENFQISELSPYCIPEGTSISAIKEHFKLLPEFDNPEVFGEHCNADISTQIKETNNFLGCLVSLRPQNASTEQLSREDIISGLAAELLKRIPSSLDCSKYTVSGLEKSQDYNAEPLLVPLLQEVQQFNGLIQTVTKSLIEVQRGLKGLSLMSHQTEECARAIETGKVPSFWGKLIPPTQTLGAWMRDLTMRVEFFDKWLKGGEPATFWLGAFSFPTGFLTAVLQRSSRATGVPVDSLSWEFGILASPDDVQTGMKDGVYIHSLILEGAIWDQKNLTLKDPVQNILFDNLPIVHFKPVEKKSGANKKGYYECPLYQSSTRGRYHFLFSQEFLQRLLQNIGS</sequence>
<dbReference type="Gene3D" id="1.20.920.30">
    <property type="match status" value="1"/>
</dbReference>
<proteinExistence type="inferred from homology"/>
<evidence type="ECO:0000256" key="16">
    <source>
        <dbReference type="ARBA" id="ARBA00023212"/>
    </source>
</evidence>
<dbReference type="Gene3D" id="1.10.8.1220">
    <property type="match status" value="1"/>
</dbReference>
<evidence type="ECO:0000256" key="1">
    <source>
        <dbReference type="ARBA" id="ARBA00004230"/>
    </source>
</evidence>
<dbReference type="GO" id="GO:0005524">
    <property type="term" value="F:ATP binding"/>
    <property type="evidence" value="ECO:0007669"/>
    <property type="project" value="UniProtKB-KW"/>
</dbReference>
<keyword evidence="6" id="KW-0963">Cytoplasm</keyword>
<dbReference type="FunFam" id="1.20.140.100:FF:000006">
    <property type="entry name" value="dynein heavy chain 2, axonemal"/>
    <property type="match status" value="1"/>
</dbReference>
<dbReference type="Pfam" id="PF18198">
    <property type="entry name" value="AAA_lid_11"/>
    <property type="match status" value="1"/>
</dbReference>
<evidence type="ECO:0000256" key="18">
    <source>
        <dbReference type="ARBA" id="ARBA00033439"/>
    </source>
</evidence>
<dbReference type="Pfam" id="PF03028">
    <property type="entry name" value="Dynein_heavy"/>
    <property type="match status" value="1"/>
</dbReference>
<dbReference type="InterPro" id="IPR041466">
    <property type="entry name" value="Dynein_AAA5_ext"/>
</dbReference>
<evidence type="ECO:0000256" key="10">
    <source>
        <dbReference type="ARBA" id="ARBA00022840"/>
    </source>
</evidence>
<keyword evidence="10" id="KW-0067">ATP-binding</keyword>
<dbReference type="InterPro" id="IPR042228">
    <property type="entry name" value="Dynein_linker_3"/>
</dbReference>
<keyword evidence="9" id="KW-0547">Nucleotide-binding</keyword>
<evidence type="ECO:0000256" key="19">
    <source>
        <dbReference type="ARBA" id="ARBA00054075"/>
    </source>
</evidence>
<dbReference type="InterPro" id="IPR027417">
    <property type="entry name" value="P-loop_NTPase"/>
</dbReference>
<dbReference type="Pfam" id="PF17852">
    <property type="entry name" value="Dynein_AAA_lid"/>
    <property type="match status" value="1"/>
</dbReference>
<dbReference type="FunFam" id="1.20.920.30:FF:000005">
    <property type="entry name" value="Dynein, axonemal, heavy chain 2"/>
    <property type="match status" value="1"/>
</dbReference>
<feature type="domain" description="AAA+ ATPase" evidence="23">
    <location>
        <begin position="2430"/>
        <end position="2576"/>
    </location>
</feature>
<feature type="domain" description="AAA+ ATPase" evidence="23">
    <location>
        <begin position="2097"/>
        <end position="2233"/>
    </location>
</feature>
<dbReference type="InterPro" id="IPR043157">
    <property type="entry name" value="Dynein_AAA1S"/>
</dbReference>
<dbReference type="InterPro" id="IPR043160">
    <property type="entry name" value="Dynein_C_barrel"/>
</dbReference>
<dbReference type="GO" id="GO:0051959">
    <property type="term" value="F:dynein light intermediate chain binding"/>
    <property type="evidence" value="ECO:0007669"/>
    <property type="project" value="InterPro"/>
</dbReference>
<evidence type="ECO:0000256" key="4">
    <source>
        <dbReference type="ARBA" id="ARBA00011655"/>
    </source>
</evidence>
<protein>
    <recommendedName>
        <fullName evidence="5">Dynein heavy chain, cytoplasmic</fullName>
    </recommendedName>
    <alternativeName>
        <fullName evidence="18">Dynein heavy chain, cytosolic</fullName>
    </alternativeName>
    <alternativeName>
        <fullName evidence="21">Dynein-1, subspecies f</fullName>
    </alternativeName>
</protein>
<dbReference type="GO" id="GO:0036159">
    <property type="term" value="P:inner dynein arm assembly"/>
    <property type="evidence" value="ECO:0007669"/>
    <property type="project" value="UniProtKB-ARBA"/>
</dbReference>
<dbReference type="SMART" id="SM00382">
    <property type="entry name" value="AAA"/>
    <property type="match status" value="3"/>
</dbReference>
<accession>A0A139ARW2</accession>
<dbReference type="Pfam" id="PF12780">
    <property type="entry name" value="AAA_8"/>
    <property type="match status" value="1"/>
</dbReference>
<organism evidence="24 25">
    <name type="scientific">Gonapodya prolifera (strain JEL478)</name>
    <name type="common">Monoblepharis prolifera</name>
    <dbReference type="NCBI Taxonomy" id="1344416"/>
    <lineage>
        <taxon>Eukaryota</taxon>
        <taxon>Fungi</taxon>
        <taxon>Fungi incertae sedis</taxon>
        <taxon>Chytridiomycota</taxon>
        <taxon>Chytridiomycota incertae sedis</taxon>
        <taxon>Monoblepharidomycetes</taxon>
        <taxon>Monoblepharidales</taxon>
        <taxon>Gonapodyaceae</taxon>
        <taxon>Gonapodya</taxon>
    </lineage>
</organism>
<dbReference type="InterPro" id="IPR013602">
    <property type="entry name" value="Dynein_heavy_linker"/>
</dbReference>
<keyword evidence="11" id="KW-0282">Flagellum</keyword>
<evidence type="ECO:0000259" key="23">
    <source>
        <dbReference type="SMART" id="SM00382"/>
    </source>
</evidence>
<dbReference type="Gene3D" id="1.20.920.20">
    <property type="match status" value="1"/>
</dbReference>
<dbReference type="FunFam" id="3.40.50.300:FF:000044">
    <property type="entry name" value="Dynein heavy chain 5, axonemal"/>
    <property type="match status" value="1"/>
</dbReference>
<evidence type="ECO:0000256" key="22">
    <source>
        <dbReference type="SAM" id="Coils"/>
    </source>
</evidence>
<evidence type="ECO:0000256" key="13">
    <source>
        <dbReference type="ARBA" id="ARBA00023054"/>
    </source>
</evidence>
<dbReference type="OrthoDB" id="447173at2759"/>
<evidence type="ECO:0000256" key="9">
    <source>
        <dbReference type="ARBA" id="ARBA00022741"/>
    </source>
</evidence>
<dbReference type="InterPro" id="IPR041228">
    <property type="entry name" value="Dynein_C"/>
</dbReference>
<name>A0A139ARW2_GONPJ</name>
<dbReference type="Pfam" id="PF08393">
    <property type="entry name" value="DHC_N2"/>
    <property type="match status" value="1"/>
</dbReference>
<dbReference type="Gene3D" id="1.20.1270.280">
    <property type="match status" value="1"/>
</dbReference>
<comment type="subunit">
    <text evidence="20">The I1 inner arm complex (also known as the f dynein complex) is a two-headed isoform composed of two heavy chains (1-alpha and 1-beta), three intermediate chains and three light chains. I1 occupies a specific position proximal to the first radial spoke and repeats every 96 nm along the length of the axoneme.</text>
</comment>
<evidence type="ECO:0000256" key="14">
    <source>
        <dbReference type="ARBA" id="ARBA00023069"/>
    </source>
</evidence>
<dbReference type="Pfam" id="PF12775">
    <property type="entry name" value="AAA_7"/>
    <property type="match status" value="1"/>
</dbReference>
<dbReference type="Gene3D" id="6.10.140.1060">
    <property type="match status" value="1"/>
</dbReference>
<evidence type="ECO:0000256" key="15">
    <source>
        <dbReference type="ARBA" id="ARBA00023175"/>
    </source>
</evidence>
<dbReference type="InterPro" id="IPR035699">
    <property type="entry name" value="AAA_6"/>
</dbReference>
<comment type="function">
    <text evidence="19">Force generating protein of eukaryotic cilia and flagella. Produces force towards the minus ends of microtubules. Dynein has ATPase activity; the force-producing power stroke is thought to occur on release of ADP. Required for assembly of the I1 inner arm complex and its targeting to the appropriate axoneme location. Also required for phototaxis.</text>
</comment>
<dbReference type="InterPro" id="IPR041658">
    <property type="entry name" value="AAA_lid_11"/>
</dbReference>
<evidence type="ECO:0000256" key="3">
    <source>
        <dbReference type="ARBA" id="ARBA00008887"/>
    </source>
</evidence>
<keyword evidence="16" id="KW-0206">Cytoskeleton</keyword>
<comment type="similarity">
    <text evidence="3">Belongs to the dynein heavy chain family.</text>
</comment>
<keyword evidence="12" id="KW-0243">Dynein</keyword>
<keyword evidence="7" id="KW-0493">Microtubule</keyword>
<dbReference type="FunFam" id="1.10.287.2620:FF:000002">
    <property type="entry name" value="Dynein heavy chain 2, axonemal"/>
    <property type="match status" value="1"/>
</dbReference>
<dbReference type="Pfam" id="PF08385">
    <property type="entry name" value="DHC_N1"/>
    <property type="match status" value="1"/>
</dbReference>
<keyword evidence="14" id="KW-0969">Cilium</keyword>
<keyword evidence="13 22" id="KW-0175">Coiled coil</keyword>
<dbReference type="InterPro" id="IPR003593">
    <property type="entry name" value="AAA+_ATPase"/>
</dbReference>
<dbReference type="FunFam" id="3.40.50.300:FF:000153">
    <property type="entry name" value="Dynein axonemal heavy chain 1"/>
    <property type="match status" value="1"/>
</dbReference>
<dbReference type="GO" id="GO:0031514">
    <property type="term" value="C:motile cilium"/>
    <property type="evidence" value="ECO:0007669"/>
    <property type="project" value="UniProtKB-SubCell"/>
</dbReference>
<evidence type="ECO:0000256" key="2">
    <source>
        <dbReference type="ARBA" id="ARBA00004430"/>
    </source>
</evidence>
<dbReference type="Gene3D" id="1.10.8.710">
    <property type="match status" value="1"/>
</dbReference>
<dbReference type="Pfam" id="PF18199">
    <property type="entry name" value="Dynein_C"/>
    <property type="match status" value="1"/>
</dbReference>
<dbReference type="InterPro" id="IPR026983">
    <property type="entry name" value="DHC"/>
</dbReference>
<dbReference type="InterPro" id="IPR013594">
    <property type="entry name" value="Dynein_heavy_tail"/>
</dbReference>
<dbReference type="PANTHER" id="PTHR45703">
    <property type="entry name" value="DYNEIN HEAVY CHAIN"/>
    <property type="match status" value="1"/>
</dbReference>
<comment type="subcellular location">
    <subcellularLocation>
        <location evidence="1">Cell projection</location>
        <location evidence="1">Cilium</location>
        <location evidence="1">Flagellum</location>
    </subcellularLocation>
    <subcellularLocation>
        <location evidence="2">Cytoplasm</location>
        <location evidence="2">Cytoskeleton</location>
        <location evidence="2">Cilium axoneme</location>
    </subcellularLocation>
</comment>
<keyword evidence="15" id="KW-0505">Motor protein</keyword>
<feature type="coiled-coil region" evidence="22">
    <location>
        <begin position="3247"/>
        <end position="3291"/>
    </location>
</feature>
<dbReference type="Pfam" id="PF12777">
    <property type="entry name" value="MT"/>
    <property type="match status" value="1"/>
</dbReference>
<dbReference type="FunFam" id="3.40.50.300:FF:002141">
    <property type="entry name" value="Dynein heavy chain"/>
    <property type="match status" value="1"/>
</dbReference>
<dbReference type="OMA" id="ILKNDMQ"/>
<dbReference type="FunFam" id="1.20.920.20:FF:000001">
    <property type="entry name" value="dynein heavy chain 2, axonemal"/>
    <property type="match status" value="1"/>
</dbReference>
<dbReference type="PANTHER" id="PTHR45703:SF32">
    <property type="entry name" value="DYNEINS HEAVY CHAIN"/>
    <property type="match status" value="1"/>
</dbReference>
<dbReference type="SUPFAM" id="SSF52540">
    <property type="entry name" value="P-loop containing nucleoside triphosphate hydrolases"/>
    <property type="match status" value="4"/>
</dbReference>
<evidence type="ECO:0000256" key="11">
    <source>
        <dbReference type="ARBA" id="ARBA00022846"/>
    </source>
</evidence>
<dbReference type="Pfam" id="PF25007">
    <property type="entry name" value="DYH2-5-8_CC"/>
    <property type="match status" value="1"/>
</dbReference>
<dbReference type="GO" id="GO:0008569">
    <property type="term" value="F:minus-end-directed microtubule motor activity"/>
    <property type="evidence" value="ECO:0007669"/>
    <property type="project" value="InterPro"/>
</dbReference>
<dbReference type="InterPro" id="IPR035706">
    <property type="entry name" value="AAA_9"/>
</dbReference>
<dbReference type="Gene3D" id="3.40.50.300">
    <property type="entry name" value="P-loop containing nucleotide triphosphate hydrolases"/>
    <property type="match status" value="5"/>
</dbReference>